<accession>A0A8J2VFD4</accession>
<proteinExistence type="predicted"/>
<dbReference type="EMBL" id="BMHQ01000002">
    <property type="protein sequence ID" value="GGE07757.1"/>
    <property type="molecule type" value="Genomic_DNA"/>
</dbReference>
<dbReference type="AlphaFoldDB" id="A0A8J2VFD4"/>
<evidence type="ECO:0008006" key="3">
    <source>
        <dbReference type="Google" id="ProtNLM"/>
    </source>
</evidence>
<reference evidence="1" key="1">
    <citation type="journal article" date="2014" name="Int. J. Syst. Evol. Microbiol.">
        <title>Complete genome sequence of Corynebacterium casei LMG S-19264T (=DSM 44701T), isolated from a smear-ripened cheese.</title>
        <authorList>
            <consortium name="US DOE Joint Genome Institute (JGI-PGF)"/>
            <person name="Walter F."/>
            <person name="Albersmeier A."/>
            <person name="Kalinowski J."/>
            <person name="Ruckert C."/>
        </authorList>
    </citation>
    <scope>NUCLEOTIDE SEQUENCE</scope>
    <source>
        <strain evidence="1">CGMCC 1.15179</strain>
    </source>
</reference>
<dbReference type="InterPro" id="IPR011466">
    <property type="entry name" value="DUF1572"/>
</dbReference>
<evidence type="ECO:0000313" key="1">
    <source>
        <dbReference type="EMBL" id="GGE07757.1"/>
    </source>
</evidence>
<dbReference type="SUPFAM" id="SSF109854">
    <property type="entry name" value="DinB/YfiT-like putative metalloenzymes"/>
    <property type="match status" value="1"/>
</dbReference>
<protein>
    <recommendedName>
        <fullName evidence="3">DUF1572 domain-containing protein</fullName>
    </recommendedName>
</protein>
<name>A0A8J2VFD4_9BACL</name>
<sequence length="168" mass="19752">MRLGEEFLQVTIREFEKLKDTGERTMAQLDERELHWRPHAESNSIVVIVQHLAGNMISRWTDFLTSDGEKPDRNREEEFVERSWSREELLRLWEEGWQVTLGTLRSLKTEDLERTVTIRNEPHTVIQAVQRQLAHYAFHVGQMVVLARQIKGATWKTLSIPREGSEAF</sequence>
<comment type="caution">
    <text evidence="1">The sequence shown here is derived from an EMBL/GenBank/DDBJ whole genome shotgun (WGS) entry which is preliminary data.</text>
</comment>
<dbReference type="Proteomes" id="UP000625210">
    <property type="component" value="Unassembled WGS sequence"/>
</dbReference>
<dbReference type="Gene3D" id="1.20.120.450">
    <property type="entry name" value="dinb family like domain"/>
    <property type="match status" value="1"/>
</dbReference>
<gene>
    <name evidence="1" type="ORF">GCM10011571_06240</name>
</gene>
<keyword evidence="2" id="KW-1185">Reference proteome</keyword>
<dbReference type="Pfam" id="PF07609">
    <property type="entry name" value="DUF1572"/>
    <property type="match status" value="1"/>
</dbReference>
<dbReference type="InterPro" id="IPR034660">
    <property type="entry name" value="DinB/YfiT-like"/>
</dbReference>
<evidence type="ECO:0000313" key="2">
    <source>
        <dbReference type="Proteomes" id="UP000625210"/>
    </source>
</evidence>
<organism evidence="1 2">
    <name type="scientific">Marinithermofilum abyssi</name>
    <dbReference type="NCBI Taxonomy" id="1571185"/>
    <lineage>
        <taxon>Bacteria</taxon>
        <taxon>Bacillati</taxon>
        <taxon>Bacillota</taxon>
        <taxon>Bacilli</taxon>
        <taxon>Bacillales</taxon>
        <taxon>Thermoactinomycetaceae</taxon>
        <taxon>Marinithermofilum</taxon>
    </lineage>
</organism>
<reference evidence="1" key="2">
    <citation type="submission" date="2020-09" db="EMBL/GenBank/DDBJ databases">
        <authorList>
            <person name="Sun Q."/>
            <person name="Zhou Y."/>
        </authorList>
    </citation>
    <scope>NUCLEOTIDE SEQUENCE</scope>
    <source>
        <strain evidence="1">CGMCC 1.15179</strain>
    </source>
</reference>
<dbReference type="RefSeq" id="WP_188646450.1">
    <property type="nucleotide sequence ID" value="NZ_BMHQ01000002.1"/>
</dbReference>